<organism evidence="4 5">
    <name type="scientific">Glutamicibacter halophytocola</name>
    <dbReference type="NCBI Taxonomy" id="1933880"/>
    <lineage>
        <taxon>Bacteria</taxon>
        <taxon>Bacillati</taxon>
        <taxon>Actinomycetota</taxon>
        <taxon>Actinomycetes</taxon>
        <taxon>Micrococcales</taxon>
        <taxon>Micrococcaceae</taxon>
        <taxon>Glutamicibacter</taxon>
    </lineage>
</organism>
<feature type="repeat" description="TPR" evidence="3">
    <location>
        <begin position="272"/>
        <end position="305"/>
    </location>
</feature>
<dbReference type="InterPro" id="IPR019734">
    <property type="entry name" value="TPR_rpt"/>
</dbReference>
<evidence type="ECO:0000256" key="3">
    <source>
        <dbReference type="PROSITE-ProRule" id="PRU00339"/>
    </source>
</evidence>
<dbReference type="EMBL" id="CP102487">
    <property type="protein sequence ID" value="UUX60436.1"/>
    <property type="molecule type" value="Genomic_DNA"/>
</dbReference>
<proteinExistence type="predicted"/>
<accession>A0AA94XYZ2</accession>
<feature type="repeat" description="TPR" evidence="3">
    <location>
        <begin position="476"/>
        <end position="509"/>
    </location>
</feature>
<reference evidence="4" key="1">
    <citation type="journal article" date="2022" name="Pest Manag. Sci.">
        <title>Glutamicibacter halophytocola-mediated host fitness of potato tuber moth on Solanaceae crops.</title>
        <authorList>
            <person name="Wang W."/>
            <person name="Xiao G."/>
            <person name="Du G."/>
            <person name="Chang L."/>
            <person name="Yang Y."/>
            <person name="Ye J."/>
            <person name="Chen B."/>
        </authorList>
    </citation>
    <scope>NUCLEOTIDE SEQUENCE</scope>
    <source>
        <strain evidence="4">S2</strain>
    </source>
</reference>
<dbReference type="SMART" id="SM00028">
    <property type="entry name" value="TPR"/>
    <property type="match status" value="8"/>
</dbReference>
<sequence length="533" mass="59320">MLKNSVIHEELFVGRDLALDYHDGGFPISIVTFEARNKYIDAVEPSPFEGGYGRGIFAQLGLNEFLVKRSRNHWYQTDEIEQVVDIIKERAKGTTLITYGGSMGGMAAISLATKLGAKTFIALSPLYDIAADGEVKDDRWGDEGHLFDFKHNYIRSGDCKDAQGYVFYCPDTVDVEHAQGIERMTKGTLVPLEYGGHPVSFFLNDTYKLKRLVSEIAHGEFDLDNFYNVVRTNTELTHYPHEKQAAEFSRQGDSAAAIKAMRTAESMNPKIARLPYRLGEMLLAAGEFDEAKLAFQRAIAIDPSLARAHARLSRIHEKHGNLSDAIRAIRQAVKVAPSKADARLRLGELLLKAGRSKEAEASISRSLQIKANQPAAHVRLSYAYADQNRWSDAIDAMQHAVALAPEKPEYRLRLGEWQLKAQDYRTAQVSMQRAIDLAPGNSHYYVRISYAFAGQKDYQQAARAMEQACRISPDKPASHLRLGECLIKAGDLSGAEAAMGEAVRLDPQWLRAQERLAAVQSAIARRHLASASR</sequence>
<name>A0AA94XYZ2_9MICC</name>
<dbReference type="SUPFAM" id="SSF48452">
    <property type="entry name" value="TPR-like"/>
    <property type="match status" value="1"/>
</dbReference>
<dbReference type="SUPFAM" id="SSF53474">
    <property type="entry name" value="alpha/beta-Hydrolases"/>
    <property type="match status" value="1"/>
</dbReference>
<dbReference type="Gene3D" id="1.25.40.10">
    <property type="entry name" value="Tetratricopeptide repeat domain"/>
    <property type="match status" value="1"/>
</dbReference>
<dbReference type="InterPro" id="IPR051012">
    <property type="entry name" value="CellSynth/LPSAsmb/PSIAsmb"/>
</dbReference>
<dbReference type="PROSITE" id="PS50293">
    <property type="entry name" value="TPR_REGION"/>
    <property type="match status" value="1"/>
</dbReference>
<dbReference type="PANTHER" id="PTHR45586">
    <property type="entry name" value="TPR REPEAT-CONTAINING PROTEIN PA4667"/>
    <property type="match status" value="1"/>
</dbReference>
<feature type="repeat" description="TPR" evidence="3">
    <location>
        <begin position="408"/>
        <end position="441"/>
    </location>
</feature>
<keyword evidence="2 3" id="KW-0802">TPR repeat</keyword>
<evidence type="ECO:0000313" key="5">
    <source>
        <dbReference type="Proteomes" id="UP001060018"/>
    </source>
</evidence>
<dbReference type="Pfam" id="PF14559">
    <property type="entry name" value="TPR_19"/>
    <property type="match status" value="1"/>
</dbReference>
<evidence type="ECO:0000256" key="1">
    <source>
        <dbReference type="ARBA" id="ARBA00022737"/>
    </source>
</evidence>
<feature type="repeat" description="TPR" evidence="3">
    <location>
        <begin position="306"/>
        <end position="339"/>
    </location>
</feature>
<dbReference type="Gene3D" id="3.40.50.1820">
    <property type="entry name" value="alpha/beta hydrolase"/>
    <property type="match status" value="1"/>
</dbReference>
<gene>
    <name evidence="4" type="ORF">NUH22_07475</name>
</gene>
<feature type="repeat" description="TPR" evidence="3">
    <location>
        <begin position="442"/>
        <end position="475"/>
    </location>
</feature>
<dbReference type="PANTHER" id="PTHR45586:SF1">
    <property type="entry name" value="LIPOPOLYSACCHARIDE ASSEMBLY PROTEIN B"/>
    <property type="match status" value="1"/>
</dbReference>
<evidence type="ECO:0000256" key="2">
    <source>
        <dbReference type="ARBA" id="ARBA00022803"/>
    </source>
</evidence>
<dbReference type="PROSITE" id="PS50005">
    <property type="entry name" value="TPR"/>
    <property type="match status" value="6"/>
</dbReference>
<dbReference type="InterPro" id="IPR011990">
    <property type="entry name" value="TPR-like_helical_dom_sf"/>
</dbReference>
<dbReference type="InterPro" id="IPR029058">
    <property type="entry name" value="AB_hydrolase_fold"/>
</dbReference>
<keyword evidence="1" id="KW-0677">Repeat</keyword>
<evidence type="ECO:0000313" key="4">
    <source>
        <dbReference type="EMBL" id="UUX60436.1"/>
    </source>
</evidence>
<dbReference type="Proteomes" id="UP001060018">
    <property type="component" value="Chromosome"/>
</dbReference>
<dbReference type="RefSeq" id="WP_257746267.1">
    <property type="nucleotide sequence ID" value="NZ_CP102487.1"/>
</dbReference>
<dbReference type="Pfam" id="PF13432">
    <property type="entry name" value="TPR_16"/>
    <property type="match status" value="3"/>
</dbReference>
<feature type="repeat" description="TPR" evidence="3">
    <location>
        <begin position="374"/>
        <end position="407"/>
    </location>
</feature>
<protein>
    <submittedName>
        <fullName evidence="4">Tetratricopeptide repeat protein</fullName>
    </submittedName>
</protein>
<dbReference type="AlphaFoldDB" id="A0AA94XYZ2"/>